<keyword evidence="3" id="KW-1185">Reference proteome</keyword>
<feature type="signal peptide" evidence="1">
    <location>
        <begin position="1"/>
        <end position="26"/>
    </location>
</feature>
<dbReference type="Proteomes" id="UP001229313">
    <property type="component" value="Chromosome"/>
</dbReference>
<evidence type="ECO:0000313" key="3">
    <source>
        <dbReference type="Proteomes" id="UP001229313"/>
    </source>
</evidence>
<name>A0ABY9PC97_9GAMM</name>
<reference evidence="2 3" key="1">
    <citation type="submission" date="2023-08" db="EMBL/GenBank/DDBJ databases">
        <title>The whole genome sequence of Lysobacter yananisis.</title>
        <authorList>
            <person name="Sun H."/>
        </authorList>
    </citation>
    <scope>NUCLEOTIDE SEQUENCE [LARGE SCALE GENOMIC DNA]</scope>
    <source>
        <strain evidence="2 3">SNNU513</strain>
    </source>
</reference>
<gene>
    <name evidence="2" type="ORF">RDV84_06705</name>
</gene>
<keyword evidence="1" id="KW-0732">Signal</keyword>
<feature type="chain" id="PRO_5045584393" evidence="1">
    <location>
        <begin position="27"/>
        <end position="158"/>
    </location>
</feature>
<dbReference type="RefSeq" id="WP_309152860.1">
    <property type="nucleotide sequence ID" value="NZ_CP133568.1"/>
</dbReference>
<accession>A0ABY9PC97</accession>
<organism evidence="2 3">
    <name type="scientific">Lysobacter yananisis</name>
    <dbReference type="NCBI Taxonomy" id="1003114"/>
    <lineage>
        <taxon>Bacteria</taxon>
        <taxon>Pseudomonadati</taxon>
        <taxon>Pseudomonadota</taxon>
        <taxon>Gammaproteobacteria</taxon>
        <taxon>Lysobacterales</taxon>
        <taxon>Lysobacteraceae</taxon>
        <taxon>Lysobacter</taxon>
    </lineage>
</organism>
<protein>
    <submittedName>
        <fullName evidence="2">Uncharacterized protein</fullName>
    </submittedName>
</protein>
<dbReference type="EMBL" id="CP133568">
    <property type="protein sequence ID" value="WMT04516.1"/>
    <property type="molecule type" value="Genomic_DNA"/>
</dbReference>
<evidence type="ECO:0000256" key="1">
    <source>
        <dbReference type="SAM" id="SignalP"/>
    </source>
</evidence>
<sequence>MKTRTWTPAIAFAAAALLAAPAPAAAATQDDGTTVTLYTGRVGTRAVTMYLQDEPAPCGGILRTISAVYRYDGVSKWLALDANSDRKGHLALVESSLGSGVSGALMLVRDGAGLKGKWISPDGERVLPVRFDPAPASARKRKEMAETLEKVHYENDDC</sequence>
<evidence type="ECO:0000313" key="2">
    <source>
        <dbReference type="EMBL" id="WMT04516.1"/>
    </source>
</evidence>
<proteinExistence type="predicted"/>